<proteinExistence type="predicted"/>
<feature type="compositionally biased region" description="Low complexity" evidence="2">
    <location>
        <begin position="232"/>
        <end position="257"/>
    </location>
</feature>
<reference evidence="5" key="2">
    <citation type="journal article" date="2014" name="ISME J.">
        <title>Microbial stratification in low pH oxic and suboxic macroscopic growths along an acid mine drainage.</title>
        <authorList>
            <person name="Mendez-Garcia C."/>
            <person name="Mesa V."/>
            <person name="Sprenger R.R."/>
            <person name="Richter M."/>
            <person name="Diez M.S."/>
            <person name="Solano J."/>
            <person name="Bargiela R."/>
            <person name="Golyshina O.V."/>
            <person name="Manteca A."/>
            <person name="Ramos J.L."/>
            <person name="Gallego J.R."/>
            <person name="Llorente I."/>
            <person name="Martins Dos Santos V.A."/>
            <person name="Jensen O.N."/>
            <person name="Pelaez A.I."/>
            <person name="Sanchez J."/>
            <person name="Ferrer M."/>
        </authorList>
    </citation>
    <scope>NUCLEOTIDE SEQUENCE</scope>
</reference>
<dbReference type="PANTHER" id="PTHR43531">
    <property type="entry name" value="PROTEIN ICFG"/>
    <property type="match status" value="1"/>
</dbReference>
<dbReference type="PANTHER" id="PTHR43531:SF11">
    <property type="entry name" value="METHYL-ACCEPTING CHEMOTAXIS PROTEIN 3"/>
    <property type="match status" value="1"/>
</dbReference>
<evidence type="ECO:0000259" key="4">
    <source>
        <dbReference type="PROSITE" id="PS50112"/>
    </source>
</evidence>
<evidence type="ECO:0000259" key="3">
    <source>
        <dbReference type="PROSITE" id="PS50111"/>
    </source>
</evidence>
<sequence>PGTDEPNQVLRALDDMQTKLRAEIERERLVAAENARIRQALDSVSSGVMVTDSDYRITYLNPALEKVLGNAEGDIRKDLPAFSLAAVRGASMDQFHKDPAHQREVLQKLTQTARTTITLGGHTFAMTLNPVTGGQDERIGTVAEWFDRTQEVGVEQEMQRMLSAVVSGQLAERIDLAGKSGFFAAMSAGVNRLADTTVEVVTRVKQVANEVHRGAAEISSGSANLSQRTEEQSSSLEETASSMEEMTTTVKQNADNAARADQLAVAARDQAEKGGI</sequence>
<feature type="non-terminal residue" evidence="5">
    <location>
        <position position="276"/>
    </location>
</feature>
<evidence type="ECO:0000256" key="1">
    <source>
        <dbReference type="ARBA" id="ARBA00022500"/>
    </source>
</evidence>
<dbReference type="Gene3D" id="3.30.450.20">
    <property type="entry name" value="PAS domain"/>
    <property type="match status" value="1"/>
</dbReference>
<accession>T1CK01</accession>
<dbReference type="EMBL" id="AUZX01005507">
    <property type="protein sequence ID" value="EQD67584.1"/>
    <property type="molecule type" value="Genomic_DNA"/>
</dbReference>
<protein>
    <submittedName>
        <fullName evidence="5">Methyl-accepting chemotaxis protein</fullName>
    </submittedName>
</protein>
<organism evidence="5">
    <name type="scientific">mine drainage metagenome</name>
    <dbReference type="NCBI Taxonomy" id="410659"/>
    <lineage>
        <taxon>unclassified sequences</taxon>
        <taxon>metagenomes</taxon>
        <taxon>ecological metagenomes</taxon>
    </lineage>
</organism>
<dbReference type="SUPFAM" id="SSF58104">
    <property type="entry name" value="Methyl-accepting chemotaxis protein (MCP) signaling domain"/>
    <property type="match status" value="1"/>
</dbReference>
<dbReference type="AlphaFoldDB" id="T1CK01"/>
<keyword evidence="1" id="KW-0145">Chemotaxis</keyword>
<reference evidence="5" key="1">
    <citation type="submission" date="2013-08" db="EMBL/GenBank/DDBJ databases">
        <authorList>
            <person name="Mendez C."/>
            <person name="Richter M."/>
            <person name="Ferrer M."/>
            <person name="Sanchez J."/>
        </authorList>
    </citation>
    <scope>NUCLEOTIDE SEQUENCE</scope>
</reference>
<dbReference type="InterPro" id="IPR051310">
    <property type="entry name" value="MCP_chemotaxis"/>
</dbReference>
<evidence type="ECO:0000256" key="2">
    <source>
        <dbReference type="SAM" id="MobiDB-lite"/>
    </source>
</evidence>
<dbReference type="SUPFAM" id="SSF55785">
    <property type="entry name" value="PYP-like sensor domain (PAS domain)"/>
    <property type="match status" value="1"/>
</dbReference>
<gene>
    <name evidence="5" type="ORF">B1A_07662</name>
</gene>
<evidence type="ECO:0000313" key="5">
    <source>
        <dbReference type="EMBL" id="EQD67584.1"/>
    </source>
</evidence>
<feature type="domain" description="PAS" evidence="4">
    <location>
        <begin position="33"/>
        <end position="75"/>
    </location>
</feature>
<dbReference type="GO" id="GO:0016020">
    <property type="term" value="C:membrane"/>
    <property type="evidence" value="ECO:0007669"/>
    <property type="project" value="InterPro"/>
</dbReference>
<dbReference type="Gene3D" id="1.10.287.950">
    <property type="entry name" value="Methyl-accepting chemotaxis protein"/>
    <property type="match status" value="1"/>
</dbReference>
<dbReference type="InterPro" id="IPR000014">
    <property type="entry name" value="PAS"/>
</dbReference>
<feature type="non-terminal residue" evidence="5">
    <location>
        <position position="1"/>
    </location>
</feature>
<name>T1CK01_9ZZZZ</name>
<dbReference type="Pfam" id="PF13188">
    <property type="entry name" value="PAS_8"/>
    <property type="match status" value="1"/>
</dbReference>
<dbReference type="PROSITE" id="PS50111">
    <property type="entry name" value="CHEMOTAXIS_TRANSDUC_2"/>
    <property type="match status" value="1"/>
</dbReference>
<dbReference type="InterPro" id="IPR035965">
    <property type="entry name" value="PAS-like_dom_sf"/>
</dbReference>
<dbReference type="GO" id="GO:0006935">
    <property type="term" value="P:chemotaxis"/>
    <property type="evidence" value="ECO:0007669"/>
    <property type="project" value="UniProtKB-KW"/>
</dbReference>
<dbReference type="PROSITE" id="PS50112">
    <property type="entry name" value="PAS"/>
    <property type="match status" value="1"/>
</dbReference>
<feature type="domain" description="Methyl-accepting transducer" evidence="3">
    <location>
        <begin position="207"/>
        <end position="276"/>
    </location>
</feature>
<dbReference type="InterPro" id="IPR004089">
    <property type="entry name" value="MCPsignal_dom"/>
</dbReference>
<dbReference type="CDD" id="cd00130">
    <property type="entry name" value="PAS"/>
    <property type="match status" value="1"/>
</dbReference>
<comment type="caution">
    <text evidence="5">The sequence shown here is derived from an EMBL/GenBank/DDBJ whole genome shotgun (WGS) entry which is preliminary data.</text>
</comment>
<feature type="region of interest" description="Disordered" evidence="2">
    <location>
        <begin position="215"/>
        <end position="257"/>
    </location>
</feature>
<dbReference type="GO" id="GO:0007165">
    <property type="term" value="P:signal transduction"/>
    <property type="evidence" value="ECO:0007669"/>
    <property type="project" value="InterPro"/>
</dbReference>